<evidence type="ECO:0000256" key="1">
    <source>
        <dbReference type="ARBA" id="ARBA00012528"/>
    </source>
</evidence>
<dbReference type="Pfam" id="PF00990">
    <property type="entry name" value="GGDEF"/>
    <property type="match status" value="1"/>
</dbReference>
<dbReference type="SUPFAM" id="SSF55073">
    <property type="entry name" value="Nucleotide cyclase"/>
    <property type="match status" value="1"/>
</dbReference>
<feature type="coiled-coil region" evidence="3">
    <location>
        <begin position="148"/>
        <end position="182"/>
    </location>
</feature>
<dbReference type="InterPro" id="IPR029016">
    <property type="entry name" value="GAF-like_dom_sf"/>
</dbReference>
<keyword evidence="5" id="KW-0548">Nucleotidyltransferase</keyword>
<keyword evidence="6" id="KW-1185">Reference proteome</keyword>
<name>A0ABY5GCH5_9GAMM</name>
<keyword evidence="5" id="KW-0808">Transferase</keyword>
<evidence type="ECO:0000256" key="2">
    <source>
        <dbReference type="ARBA" id="ARBA00034247"/>
    </source>
</evidence>
<sequence length="534" mass="61095">MTTQKRLDSFYQRLLTQWGKAHGFRPLCELTCRNLSNSFGATQARLTIAASSGWQLLLKMDDSGIHYQFPPKPLNNSKQLQSTRALRRSLEQQGQLIRLTLPLERRGEVIGLFTIDFPEQPLPSSQEFSVLATLLAAEIDSGQLSENIQREHHSRKSAEKELEISQQETQQLQEQLQALHDISFKLWRASSKDDMLFTAVDEGKKRLHVDRMAIFLFRGENRMQGTYGTDIHGNTVNEHYFEREIPDLWFTQLTQDRTKSEYLAIENNTPLYHDLKQVGFGWSGFISLWDGDTPIGWIACDNLLTGMPLRSYHQQILKQFGFIVSQHLVRRQAEEKLLNLNKELERRVCERTAELERVNRKLKAISRLDPLTSVYNRRVFDEKLNEEWRRAERHQLPLSLLIVDVDHFKAYNDSYGHAAGDQCLKIIANTLAGLENRAGALFARYGGEEFVLLLPGQDQSAARYTANRAIEAIQNLQLPRTDIRQEGPQIVTVSIGLSTLIPTQETAPESLFKQADIALYEAKSSGRNQAIAYS</sequence>
<feature type="domain" description="GGDEF" evidence="4">
    <location>
        <begin position="396"/>
        <end position="534"/>
    </location>
</feature>
<keyword evidence="3" id="KW-0175">Coiled coil</keyword>
<dbReference type="CDD" id="cd01949">
    <property type="entry name" value="GGDEF"/>
    <property type="match status" value="1"/>
</dbReference>
<dbReference type="Gene3D" id="3.30.450.40">
    <property type="match status" value="1"/>
</dbReference>
<evidence type="ECO:0000256" key="3">
    <source>
        <dbReference type="SAM" id="Coils"/>
    </source>
</evidence>
<dbReference type="InterPro" id="IPR029787">
    <property type="entry name" value="Nucleotide_cyclase"/>
</dbReference>
<dbReference type="NCBIfam" id="TIGR00254">
    <property type="entry name" value="GGDEF"/>
    <property type="match status" value="1"/>
</dbReference>
<organism evidence="5 6">
    <name type="scientific">Photobacterium atrarenae</name>
    <dbReference type="NCBI Taxonomy" id="865757"/>
    <lineage>
        <taxon>Bacteria</taxon>
        <taxon>Pseudomonadati</taxon>
        <taxon>Pseudomonadota</taxon>
        <taxon>Gammaproteobacteria</taxon>
        <taxon>Vibrionales</taxon>
        <taxon>Vibrionaceae</taxon>
        <taxon>Photobacterium</taxon>
    </lineage>
</organism>
<proteinExistence type="predicted"/>
<gene>
    <name evidence="5" type="ORF">NNL38_11045</name>
</gene>
<protein>
    <recommendedName>
        <fullName evidence="1">diguanylate cyclase</fullName>
        <ecNumber evidence="1">2.7.7.65</ecNumber>
    </recommendedName>
</protein>
<dbReference type="SMART" id="SM00267">
    <property type="entry name" value="GGDEF"/>
    <property type="match status" value="1"/>
</dbReference>
<dbReference type="PROSITE" id="PS50887">
    <property type="entry name" value="GGDEF"/>
    <property type="match status" value="1"/>
</dbReference>
<reference evidence="5" key="1">
    <citation type="submission" date="2022-07" db="EMBL/GenBank/DDBJ databases">
        <title>Genome sequencing of Photobacterium atrarenae GJH2-4.</title>
        <authorList>
            <person name="Park S.-J."/>
        </authorList>
    </citation>
    <scope>NUCLEOTIDE SEQUENCE</scope>
    <source>
        <strain evidence="5">GJH2-4</strain>
    </source>
</reference>
<dbReference type="GO" id="GO:0052621">
    <property type="term" value="F:diguanylate cyclase activity"/>
    <property type="evidence" value="ECO:0007669"/>
    <property type="project" value="UniProtKB-EC"/>
</dbReference>
<dbReference type="PANTHER" id="PTHR45138">
    <property type="entry name" value="REGULATORY COMPONENTS OF SENSORY TRANSDUCTION SYSTEM"/>
    <property type="match status" value="1"/>
</dbReference>
<dbReference type="SUPFAM" id="SSF55781">
    <property type="entry name" value="GAF domain-like"/>
    <property type="match status" value="1"/>
</dbReference>
<evidence type="ECO:0000259" key="4">
    <source>
        <dbReference type="PROSITE" id="PS50887"/>
    </source>
</evidence>
<dbReference type="Gene3D" id="3.30.70.270">
    <property type="match status" value="1"/>
</dbReference>
<accession>A0ABY5GCH5</accession>
<evidence type="ECO:0000313" key="5">
    <source>
        <dbReference type="EMBL" id="UTV26882.1"/>
    </source>
</evidence>
<dbReference type="EC" id="2.7.7.65" evidence="1"/>
<dbReference type="InterPro" id="IPR043128">
    <property type="entry name" value="Rev_trsase/Diguanyl_cyclase"/>
</dbReference>
<dbReference type="InterPro" id="IPR050469">
    <property type="entry name" value="Diguanylate_Cyclase"/>
</dbReference>
<comment type="catalytic activity">
    <reaction evidence="2">
        <text>2 GTP = 3',3'-c-di-GMP + 2 diphosphate</text>
        <dbReference type="Rhea" id="RHEA:24898"/>
        <dbReference type="ChEBI" id="CHEBI:33019"/>
        <dbReference type="ChEBI" id="CHEBI:37565"/>
        <dbReference type="ChEBI" id="CHEBI:58805"/>
        <dbReference type="EC" id="2.7.7.65"/>
    </reaction>
</comment>
<dbReference type="Proteomes" id="UP001057998">
    <property type="component" value="Chromosome 1"/>
</dbReference>
<dbReference type="InterPro" id="IPR000160">
    <property type="entry name" value="GGDEF_dom"/>
</dbReference>
<evidence type="ECO:0000313" key="6">
    <source>
        <dbReference type="Proteomes" id="UP001057998"/>
    </source>
</evidence>
<dbReference type="RefSeq" id="WP_255388092.1">
    <property type="nucleotide sequence ID" value="NZ_CP101508.1"/>
</dbReference>
<dbReference type="PANTHER" id="PTHR45138:SF9">
    <property type="entry name" value="DIGUANYLATE CYCLASE DGCM-RELATED"/>
    <property type="match status" value="1"/>
</dbReference>
<dbReference type="EMBL" id="CP101508">
    <property type="protein sequence ID" value="UTV26882.1"/>
    <property type="molecule type" value="Genomic_DNA"/>
</dbReference>